<feature type="compositionally biased region" description="Basic and acidic residues" evidence="1">
    <location>
        <begin position="17"/>
        <end position="37"/>
    </location>
</feature>
<dbReference type="GO" id="GO:0008168">
    <property type="term" value="F:methyltransferase activity"/>
    <property type="evidence" value="ECO:0007669"/>
    <property type="project" value="UniProtKB-KW"/>
</dbReference>
<dbReference type="Proteomes" id="UP000325081">
    <property type="component" value="Unassembled WGS sequence"/>
</dbReference>
<proteinExistence type="predicted"/>
<evidence type="ECO:0000313" key="3">
    <source>
        <dbReference type="Proteomes" id="UP000325081"/>
    </source>
</evidence>
<keyword evidence="3" id="KW-1185">Reference proteome</keyword>
<dbReference type="AlphaFoldDB" id="A0A5A7QPT1"/>
<reference evidence="3" key="1">
    <citation type="journal article" date="2019" name="Curr. Biol.">
        <title>Genome Sequence of Striga asiatica Provides Insight into the Evolution of Plant Parasitism.</title>
        <authorList>
            <person name="Yoshida S."/>
            <person name="Kim S."/>
            <person name="Wafula E.K."/>
            <person name="Tanskanen J."/>
            <person name="Kim Y.M."/>
            <person name="Honaas L."/>
            <person name="Yang Z."/>
            <person name="Spallek T."/>
            <person name="Conn C.E."/>
            <person name="Ichihashi Y."/>
            <person name="Cheong K."/>
            <person name="Cui S."/>
            <person name="Der J.P."/>
            <person name="Gundlach H."/>
            <person name="Jiao Y."/>
            <person name="Hori C."/>
            <person name="Ishida J.K."/>
            <person name="Kasahara H."/>
            <person name="Kiba T."/>
            <person name="Kim M.S."/>
            <person name="Koo N."/>
            <person name="Laohavisit A."/>
            <person name="Lee Y.H."/>
            <person name="Lumba S."/>
            <person name="McCourt P."/>
            <person name="Mortimer J.C."/>
            <person name="Mutuku J.M."/>
            <person name="Nomura T."/>
            <person name="Sasaki-Sekimoto Y."/>
            <person name="Seto Y."/>
            <person name="Wang Y."/>
            <person name="Wakatake T."/>
            <person name="Sakakibara H."/>
            <person name="Demura T."/>
            <person name="Yamaguchi S."/>
            <person name="Yoneyama K."/>
            <person name="Manabe R.I."/>
            <person name="Nelson D.C."/>
            <person name="Schulman A.H."/>
            <person name="Timko M.P."/>
            <person name="dePamphilis C.W."/>
            <person name="Choi D."/>
            <person name="Shirasu K."/>
        </authorList>
    </citation>
    <scope>NUCLEOTIDE SEQUENCE [LARGE SCALE GENOMIC DNA]</scope>
    <source>
        <strain evidence="3">cv. UVA1</strain>
    </source>
</reference>
<dbReference type="GO" id="GO:0032259">
    <property type="term" value="P:methylation"/>
    <property type="evidence" value="ECO:0007669"/>
    <property type="project" value="UniProtKB-KW"/>
</dbReference>
<gene>
    <name evidence="2" type="ORF">STAS_24139</name>
</gene>
<keyword evidence="2" id="KW-0808">Transferase</keyword>
<sequence length="186" mass="21258">MNRSAQTQLGPRRLRIRTFELKEDGHSDAHASKEKRGTSPVTDEADVSSEACKNKISSSVDFEIHTEYEYECEDIIPPRLTAPLTRKQFRYLSGETSDDDEDGTKFYGESIVYDTPGTRDMTGAERALVALGYKKGTEKYMIRYRTLREEQIRYERNCEDLDSIKNLHVEAVLDEDGNFCWGSLGP</sequence>
<evidence type="ECO:0000313" key="2">
    <source>
        <dbReference type="EMBL" id="GER47069.1"/>
    </source>
</evidence>
<organism evidence="2 3">
    <name type="scientific">Striga asiatica</name>
    <name type="common">Asiatic witchweed</name>
    <name type="synonym">Buchnera asiatica</name>
    <dbReference type="NCBI Taxonomy" id="4170"/>
    <lineage>
        <taxon>Eukaryota</taxon>
        <taxon>Viridiplantae</taxon>
        <taxon>Streptophyta</taxon>
        <taxon>Embryophyta</taxon>
        <taxon>Tracheophyta</taxon>
        <taxon>Spermatophyta</taxon>
        <taxon>Magnoliopsida</taxon>
        <taxon>eudicotyledons</taxon>
        <taxon>Gunneridae</taxon>
        <taxon>Pentapetalae</taxon>
        <taxon>asterids</taxon>
        <taxon>lamiids</taxon>
        <taxon>Lamiales</taxon>
        <taxon>Orobanchaceae</taxon>
        <taxon>Buchnereae</taxon>
        <taxon>Striga</taxon>
    </lineage>
</organism>
<protein>
    <submittedName>
        <fullName evidence="2">Ribosomal RNA large subunit methyltransferase E</fullName>
    </submittedName>
</protein>
<feature type="region of interest" description="Disordered" evidence="1">
    <location>
        <begin position="1"/>
        <end position="50"/>
    </location>
</feature>
<comment type="caution">
    <text evidence="2">The sequence shown here is derived from an EMBL/GenBank/DDBJ whole genome shotgun (WGS) entry which is preliminary data.</text>
</comment>
<name>A0A5A7QPT1_STRAF</name>
<keyword evidence="2" id="KW-0489">Methyltransferase</keyword>
<dbReference type="EMBL" id="BKCP01007737">
    <property type="protein sequence ID" value="GER47069.1"/>
    <property type="molecule type" value="Genomic_DNA"/>
</dbReference>
<accession>A0A5A7QPT1</accession>
<evidence type="ECO:0000256" key="1">
    <source>
        <dbReference type="SAM" id="MobiDB-lite"/>
    </source>
</evidence>